<keyword evidence="3" id="KW-1185">Reference proteome</keyword>
<evidence type="ECO:0000256" key="1">
    <source>
        <dbReference type="SAM" id="MobiDB-lite"/>
    </source>
</evidence>
<dbReference type="EMBL" id="AP026800">
    <property type="protein sequence ID" value="BDR54993.1"/>
    <property type="molecule type" value="Genomic_DNA"/>
</dbReference>
<evidence type="ECO:0000313" key="2">
    <source>
        <dbReference type="EMBL" id="BDR54993.1"/>
    </source>
</evidence>
<evidence type="ECO:0000313" key="3">
    <source>
        <dbReference type="Proteomes" id="UP001321748"/>
    </source>
</evidence>
<gene>
    <name evidence="2" type="ORF">KIMH_11040</name>
</gene>
<reference evidence="2 3" key="1">
    <citation type="journal article" date="2023" name="Microbiol. Spectr.">
        <title>Symbiosis of Carpenter Bees with Uncharacterized Lactic Acid Bacteria Showing NAD Auxotrophy.</title>
        <authorList>
            <person name="Kawasaki S."/>
            <person name="Ozawa K."/>
            <person name="Mori T."/>
            <person name="Yamamoto A."/>
            <person name="Ito M."/>
            <person name="Ohkuma M."/>
            <person name="Sakamoto M."/>
            <person name="Matsutani M."/>
        </authorList>
    </citation>
    <scope>NUCLEOTIDE SEQUENCE [LARGE SCALE GENOMIC DNA]</scope>
    <source>
        <strain evidence="2 3">KimH</strain>
    </source>
</reference>
<accession>A0ABM8BDN3</accession>
<sequence length="60" mass="6799">MQGPASCFTRSQLSPQFSYDSRSGRQNSKSHRQQKSTDPKKRTTKSYSLRGDDESTASNR</sequence>
<proteinExistence type="predicted"/>
<protein>
    <submittedName>
        <fullName evidence="2">Uncharacterized protein</fullName>
    </submittedName>
</protein>
<feature type="region of interest" description="Disordered" evidence="1">
    <location>
        <begin position="1"/>
        <end position="60"/>
    </location>
</feature>
<organism evidence="2 3">
    <name type="scientific">Bombiscardovia apis</name>
    <dbReference type="NCBI Taxonomy" id="2932182"/>
    <lineage>
        <taxon>Bacteria</taxon>
        <taxon>Bacillati</taxon>
        <taxon>Actinomycetota</taxon>
        <taxon>Actinomycetes</taxon>
        <taxon>Bifidobacteriales</taxon>
        <taxon>Bifidobacteriaceae</taxon>
        <taxon>Bombiscardovia</taxon>
    </lineage>
</organism>
<name>A0ABM8BDN3_9BIFI</name>
<dbReference type="Proteomes" id="UP001321748">
    <property type="component" value="Chromosome"/>
</dbReference>
<feature type="compositionally biased region" description="Polar residues" evidence="1">
    <location>
        <begin position="8"/>
        <end position="27"/>
    </location>
</feature>